<evidence type="ECO:0000313" key="1">
    <source>
        <dbReference type="EMBL" id="PKK77120.1"/>
    </source>
</evidence>
<reference evidence="1 2" key="1">
    <citation type="submission" date="2016-04" db="EMBL/GenBank/DDBJ databases">
        <title>Genome analyses suggest a sexual origin of heterokaryosis in a supposedly ancient asexual fungus.</title>
        <authorList>
            <person name="Ropars J."/>
            <person name="Sedzielewska K."/>
            <person name="Noel J."/>
            <person name="Charron P."/>
            <person name="Farinelli L."/>
            <person name="Marton T."/>
            <person name="Kruger M."/>
            <person name="Pelin A."/>
            <person name="Brachmann A."/>
            <person name="Corradi N."/>
        </authorList>
    </citation>
    <scope>NUCLEOTIDE SEQUENCE [LARGE SCALE GENOMIC DNA]</scope>
    <source>
        <strain evidence="1 2">C2</strain>
    </source>
</reference>
<proteinExistence type="predicted"/>
<gene>
    <name evidence="1" type="ORF">RhiirC2_771708</name>
</gene>
<evidence type="ECO:0000313" key="2">
    <source>
        <dbReference type="Proteomes" id="UP000233469"/>
    </source>
</evidence>
<reference evidence="1 2" key="2">
    <citation type="submission" date="2017-10" db="EMBL/GenBank/DDBJ databases">
        <title>Extensive intraspecific genome diversity in a model arbuscular mycorrhizal fungus.</title>
        <authorList>
            <person name="Chen E.C.H."/>
            <person name="Morin E."/>
            <person name="Baudet D."/>
            <person name="Noel J."/>
            <person name="Ndikumana S."/>
            <person name="Charron P."/>
            <person name="St-Onge C."/>
            <person name="Giorgi J."/>
            <person name="Grigoriev I.V."/>
            <person name="Roux C."/>
            <person name="Martin F.M."/>
            <person name="Corradi N."/>
        </authorList>
    </citation>
    <scope>NUCLEOTIDE SEQUENCE [LARGE SCALE GENOMIC DNA]</scope>
    <source>
        <strain evidence="1 2">C2</strain>
    </source>
</reference>
<dbReference type="Proteomes" id="UP000233469">
    <property type="component" value="Unassembled WGS sequence"/>
</dbReference>
<organism evidence="1 2">
    <name type="scientific">Rhizophagus irregularis</name>
    <dbReference type="NCBI Taxonomy" id="588596"/>
    <lineage>
        <taxon>Eukaryota</taxon>
        <taxon>Fungi</taxon>
        <taxon>Fungi incertae sedis</taxon>
        <taxon>Mucoromycota</taxon>
        <taxon>Glomeromycotina</taxon>
        <taxon>Glomeromycetes</taxon>
        <taxon>Glomerales</taxon>
        <taxon>Glomeraceae</taxon>
        <taxon>Rhizophagus</taxon>
    </lineage>
</organism>
<comment type="caution">
    <text evidence="1">The sequence shown here is derived from an EMBL/GenBank/DDBJ whole genome shotgun (WGS) entry which is preliminary data.</text>
</comment>
<protein>
    <submittedName>
        <fullName evidence="1">Uncharacterized protein</fullName>
    </submittedName>
</protein>
<dbReference type="AlphaFoldDB" id="A0A2N1NTB0"/>
<accession>A0A2N1NTB0</accession>
<name>A0A2N1NTB0_9GLOM</name>
<sequence>MVTKNRMTQIVDLQQNLLKILLGFSNLYLYKSLLLSESIHIAYCSSLNNLTKQIINLNKPFKLKSLFLVGMKNH</sequence>
<dbReference type="EMBL" id="LLXL01000146">
    <property type="protein sequence ID" value="PKK77120.1"/>
    <property type="molecule type" value="Genomic_DNA"/>
</dbReference>